<dbReference type="EMBL" id="SUYD01000008">
    <property type="protein sequence ID" value="MBE6266292.1"/>
    <property type="molecule type" value="Genomic_DNA"/>
</dbReference>
<dbReference type="GO" id="GO:0019695">
    <property type="term" value="P:choline metabolic process"/>
    <property type="evidence" value="ECO:0007669"/>
    <property type="project" value="TreeGrafter"/>
</dbReference>
<proteinExistence type="inferred from homology"/>
<dbReference type="InterPro" id="IPR019826">
    <property type="entry name" value="Carboxylesterase_B_AS"/>
</dbReference>
<dbReference type="PROSITE" id="PS00122">
    <property type="entry name" value="CARBOXYLESTERASE_B_1"/>
    <property type="match status" value="1"/>
</dbReference>
<evidence type="ECO:0000313" key="6">
    <source>
        <dbReference type="Proteomes" id="UP000763088"/>
    </source>
</evidence>
<dbReference type="PANTHER" id="PTHR43918">
    <property type="entry name" value="ACETYLCHOLINESTERASE"/>
    <property type="match status" value="1"/>
</dbReference>
<dbReference type="GO" id="GO:0006581">
    <property type="term" value="P:acetylcholine catabolic process"/>
    <property type="evidence" value="ECO:0007669"/>
    <property type="project" value="TreeGrafter"/>
</dbReference>
<feature type="signal peptide" evidence="3">
    <location>
        <begin position="1"/>
        <end position="21"/>
    </location>
</feature>
<dbReference type="Gene3D" id="3.40.50.1820">
    <property type="entry name" value="alpha/beta hydrolase"/>
    <property type="match status" value="1"/>
</dbReference>
<dbReference type="AlphaFoldDB" id="A0A928BSQ2"/>
<dbReference type="Pfam" id="PF00135">
    <property type="entry name" value="COesterase"/>
    <property type="match status" value="1"/>
</dbReference>
<name>A0A928BSQ2_XYLRU</name>
<dbReference type="InterPro" id="IPR002018">
    <property type="entry name" value="CarbesteraseB"/>
</dbReference>
<dbReference type="SUPFAM" id="SSF53474">
    <property type="entry name" value="alpha/beta-Hydrolases"/>
    <property type="match status" value="1"/>
</dbReference>
<evidence type="ECO:0000259" key="4">
    <source>
        <dbReference type="Pfam" id="PF00135"/>
    </source>
</evidence>
<dbReference type="PANTHER" id="PTHR43918:SF4">
    <property type="entry name" value="CARBOXYLIC ESTER HYDROLASE"/>
    <property type="match status" value="1"/>
</dbReference>
<evidence type="ECO:0000256" key="2">
    <source>
        <dbReference type="ARBA" id="ARBA00022801"/>
    </source>
</evidence>
<comment type="caution">
    <text evidence="5">The sequence shown here is derived from an EMBL/GenBank/DDBJ whole genome shotgun (WGS) entry which is preliminary data.</text>
</comment>
<dbReference type="InterPro" id="IPR050654">
    <property type="entry name" value="AChE-related_enzymes"/>
</dbReference>
<comment type="similarity">
    <text evidence="1 3">Belongs to the type-B carboxylesterase/lipase family.</text>
</comment>
<dbReference type="PROSITE" id="PS51257">
    <property type="entry name" value="PROKAR_LIPOPROTEIN"/>
    <property type="match status" value="1"/>
</dbReference>
<reference evidence="5" key="1">
    <citation type="submission" date="2019-04" db="EMBL/GenBank/DDBJ databases">
        <title>Evolution of Biomass-Degrading Anaerobic Consortia Revealed by Metagenomics.</title>
        <authorList>
            <person name="Peng X."/>
        </authorList>
    </citation>
    <scope>NUCLEOTIDE SEQUENCE</scope>
    <source>
        <strain evidence="5">SIG141</strain>
    </source>
</reference>
<organism evidence="5 6">
    <name type="scientific">Xylanibacter ruminicola</name>
    <name type="common">Prevotella ruminicola</name>
    <dbReference type="NCBI Taxonomy" id="839"/>
    <lineage>
        <taxon>Bacteria</taxon>
        <taxon>Pseudomonadati</taxon>
        <taxon>Bacteroidota</taxon>
        <taxon>Bacteroidia</taxon>
        <taxon>Bacteroidales</taxon>
        <taxon>Prevotellaceae</taxon>
        <taxon>Xylanibacter</taxon>
    </lineage>
</organism>
<dbReference type="EC" id="3.1.1.-" evidence="3"/>
<dbReference type="GO" id="GO:0005615">
    <property type="term" value="C:extracellular space"/>
    <property type="evidence" value="ECO:0007669"/>
    <property type="project" value="TreeGrafter"/>
</dbReference>
<protein>
    <recommendedName>
        <fullName evidence="3">Carboxylic ester hydrolase</fullName>
        <ecNumber evidence="3">3.1.1.-</ecNumber>
    </recommendedName>
</protein>
<keyword evidence="3" id="KW-0732">Signal</keyword>
<feature type="domain" description="Carboxylesterase type B" evidence="4">
    <location>
        <begin position="68"/>
        <end position="533"/>
    </location>
</feature>
<gene>
    <name evidence="5" type="ORF">E7102_07475</name>
</gene>
<evidence type="ECO:0000313" key="5">
    <source>
        <dbReference type="EMBL" id="MBE6266292.1"/>
    </source>
</evidence>
<evidence type="ECO:0000256" key="1">
    <source>
        <dbReference type="ARBA" id="ARBA00005964"/>
    </source>
</evidence>
<evidence type="ECO:0000256" key="3">
    <source>
        <dbReference type="RuleBase" id="RU361235"/>
    </source>
</evidence>
<accession>A0A928BSQ2</accession>
<dbReference type="InterPro" id="IPR029058">
    <property type="entry name" value="AB_hydrolase_fold"/>
</dbReference>
<sequence length="562" mass="62970">MKKNLLWMMAAILVCGTSVFASCADTSDNPVTENDPLAEEKAQLRAQYGENKKITDGNYDKSLAVKCINGTFVGKKTDNIVAFRGIPFVGEQPVGNLRWKDPVDVVPDDGVYEAYYNAKSAPQRESFSEAASLYYQGEDCLYLNVWKADESTTEKKPVMVWIHGGAFEMGGTIDPTHDCHNFVKENPDAIVVTIAYRLGIFGFLHLSHLPDGKDYPNAQNLGLLDQVMALKWIHENIAGFGGDPDNVTIFGESAGAASVTLLPLIKGSQQYFKRVIAQSGSPVFTRSEEQAIECTNELMEMLGCKTVADLQKVDVDRFLEATVPLILRVWAERDGKILPLDPYEAYASGAAKDIDFMQGCNKDEMGYFISGFGLEAYSAFEAERYAKKTAQMTDEEKLLVEDFCKNVVGATPEYSSVSRLFDQIVFIAPLFRLSENQTTAGGKSYTYFFTVESSVPLMKSAHAVELSTVFNHPEITSETGRLFDETFSKTMRRMWVQFAKTGNPSLSATESPDGKAKEWPLYDLENKQLMIFDEFDIHPEKESQRKIIDWDRTYFLTKYYCI</sequence>
<dbReference type="GO" id="GO:0005886">
    <property type="term" value="C:plasma membrane"/>
    <property type="evidence" value="ECO:0007669"/>
    <property type="project" value="TreeGrafter"/>
</dbReference>
<dbReference type="Proteomes" id="UP000763088">
    <property type="component" value="Unassembled WGS sequence"/>
</dbReference>
<keyword evidence="2 3" id="KW-0378">Hydrolase</keyword>
<dbReference type="GO" id="GO:0003990">
    <property type="term" value="F:acetylcholinesterase activity"/>
    <property type="evidence" value="ECO:0007669"/>
    <property type="project" value="TreeGrafter"/>
</dbReference>
<feature type="chain" id="PRO_5038166823" description="Carboxylic ester hydrolase" evidence="3">
    <location>
        <begin position="22"/>
        <end position="562"/>
    </location>
</feature>